<evidence type="ECO:0000256" key="4">
    <source>
        <dbReference type="SAM" id="MobiDB-lite"/>
    </source>
</evidence>
<evidence type="ECO:0000256" key="1">
    <source>
        <dbReference type="ARBA" id="ARBA00022884"/>
    </source>
</evidence>
<feature type="domain" description="RRM" evidence="5">
    <location>
        <begin position="244"/>
        <end position="316"/>
    </location>
</feature>
<feature type="coiled-coil region" evidence="3">
    <location>
        <begin position="373"/>
        <end position="439"/>
    </location>
</feature>
<sequence length="576" mass="62068">MKISFDQHATKDWLVRALDPISDAEPALLADFIIALLANDVPGRQELRANCIEQLVDFLEDNTTSFVDALMQYLEAPHDTSIPLPYGNGKQDVAAAAAPMHTHADQSSPRDRKRPRTPPQSYPPGMPFKQPRITPNPFLYPAAGGPPMMPGFNGMHMSQQQQPPRGAPSQPCRDYHCKFRQSRLPLSKAACPFQHDAMSTPGLPAPAPIAAAAGMPPRPAQRRQQPADRGVPSARGRPARGETRCIRVEHIPPQCASDAAVRQFFNPFGKIAGVSVDKNACTAMVAFSNPAEAERALASPQPIFGNRFVRTYRAQEDPALFVVVTAPTDAPTEDVNMDGGDSAKVEEGEVTDSATSTSTAPQPTATSQAPIAAAANEAKAKAAAERAQQLEANSARQKEVLGQLEGADKEQKRALLKEMRSLTEVAERLLREAKEAAAAAPAGPEAARARLERLRREAKALGLPASAGSNGYPSPSSSKPFNRGEPKPKRFKLDFRSRRVLAEPVTEEIAAELQSHFEKYGTVRSLGAKDETEVYAFEFDSREAAEQALAAGAPSLQGTQVQLRWDSSVVDGSAVV</sequence>
<dbReference type="InterPro" id="IPR045137">
    <property type="entry name" value="RBM26/27"/>
</dbReference>
<feature type="region of interest" description="Disordered" evidence="4">
    <location>
        <begin position="210"/>
        <end position="243"/>
    </location>
</feature>
<dbReference type="InterPro" id="IPR000504">
    <property type="entry name" value="RRM_dom"/>
</dbReference>
<dbReference type="InterPro" id="IPR012677">
    <property type="entry name" value="Nucleotide-bd_a/b_plait_sf"/>
</dbReference>
<protein>
    <recommendedName>
        <fullName evidence="5">RRM domain-containing protein</fullName>
    </recommendedName>
</protein>
<keyword evidence="1 2" id="KW-0694">RNA-binding</keyword>
<dbReference type="Pfam" id="PF01480">
    <property type="entry name" value="PWI"/>
    <property type="match status" value="1"/>
</dbReference>
<evidence type="ECO:0000259" key="5">
    <source>
        <dbReference type="PROSITE" id="PS50102"/>
    </source>
</evidence>
<reference evidence="6 7" key="1">
    <citation type="submission" date="2020-11" db="EMBL/GenBank/DDBJ databases">
        <title>Kefir isolates.</title>
        <authorList>
            <person name="Marcisauskas S."/>
            <person name="Kim Y."/>
            <person name="Blasche S."/>
        </authorList>
    </citation>
    <scope>NUCLEOTIDE SEQUENCE [LARGE SCALE GENOMIC DNA]</scope>
    <source>
        <strain evidence="6 7">KR</strain>
    </source>
</reference>
<accession>A0A9P6VTP6</accession>
<evidence type="ECO:0000313" key="6">
    <source>
        <dbReference type="EMBL" id="KAG0653531.1"/>
    </source>
</evidence>
<dbReference type="Gene3D" id="3.30.70.330">
    <property type="match status" value="1"/>
</dbReference>
<dbReference type="GO" id="GO:0003723">
    <property type="term" value="F:RNA binding"/>
    <property type="evidence" value="ECO:0007669"/>
    <property type="project" value="UniProtKB-UniRule"/>
</dbReference>
<dbReference type="InterPro" id="IPR035979">
    <property type="entry name" value="RBD_domain_sf"/>
</dbReference>
<comment type="caution">
    <text evidence="6">The sequence shown here is derived from an EMBL/GenBank/DDBJ whole genome shotgun (WGS) entry which is preliminary data.</text>
</comment>
<keyword evidence="3" id="KW-0175">Coiled coil</keyword>
<dbReference type="PROSITE" id="PS50102">
    <property type="entry name" value="RRM"/>
    <property type="match status" value="1"/>
</dbReference>
<dbReference type="Proteomes" id="UP000777482">
    <property type="component" value="Unassembled WGS sequence"/>
</dbReference>
<dbReference type="PANTHER" id="PTHR14398:SF0">
    <property type="entry name" value="ZINC FINGER PROTEIN SWM"/>
    <property type="match status" value="1"/>
</dbReference>
<feature type="compositionally biased region" description="Polar residues" evidence="4">
    <location>
        <begin position="467"/>
        <end position="480"/>
    </location>
</feature>
<dbReference type="InterPro" id="IPR002483">
    <property type="entry name" value="PWI_dom"/>
</dbReference>
<feature type="region of interest" description="Disordered" evidence="4">
    <location>
        <begin position="331"/>
        <end position="368"/>
    </location>
</feature>
<evidence type="ECO:0000256" key="3">
    <source>
        <dbReference type="SAM" id="Coils"/>
    </source>
</evidence>
<dbReference type="EMBL" id="PUHQ01000195">
    <property type="protein sequence ID" value="KAG0653531.1"/>
    <property type="molecule type" value="Genomic_DNA"/>
</dbReference>
<feature type="region of interest" description="Disordered" evidence="4">
    <location>
        <begin position="94"/>
        <end position="132"/>
    </location>
</feature>
<feature type="region of interest" description="Disordered" evidence="4">
    <location>
        <begin position="462"/>
        <end position="489"/>
    </location>
</feature>
<feature type="compositionally biased region" description="Low complexity" evidence="4">
    <location>
        <begin position="353"/>
        <end position="368"/>
    </location>
</feature>
<keyword evidence="7" id="KW-1185">Reference proteome</keyword>
<dbReference type="OrthoDB" id="443401at2759"/>
<name>A0A9P6VTP6_RHOMI</name>
<feature type="compositionally biased region" description="Pro residues" evidence="4">
    <location>
        <begin position="117"/>
        <end position="126"/>
    </location>
</feature>
<proteinExistence type="predicted"/>
<dbReference type="AlphaFoldDB" id="A0A9P6VTP6"/>
<gene>
    <name evidence="6" type="ORF">C6P46_002498</name>
</gene>
<evidence type="ECO:0000256" key="2">
    <source>
        <dbReference type="PROSITE-ProRule" id="PRU00176"/>
    </source>
</evidence>
<dbReference type="Pfam" id="PF00076">
    <property type="entry name" value="RRM_1"/>
    <property type="match status" value="1"/>
</dbReference>
<dbReference type="SUPFAM" id="SSF54928">
    <property type="entry name" value="RNA-binding domain, RBD"/>
    <property type="match status" value="1"/>
</dbReference>
<evidence type="ECO:0000313" key="7">
    <source>
        <dbReference type="Proteomes" id="UP000777482"/>
    </source>
</evidence>
<dbReference type="PANTHER" id="PTHR14398">
    <property type="entry name" value="RNA RECOGNITION RRM/RNP DOMAIN"/>
    <property type="match status" value="1"/>
</dbReference>
<dbReference type="GO" id="GO:0005634">
    <property type="term" value="C:nucleus"/>
    <property type="evidence" value="ECO:0007669"/>
    <property type="project" value="TreeGrafter"/>
</dbReference>
<organism evidence="6 7">
    <name type="scientific">Rhodotorula mucilaginosa</name>
    <name type="common">Yeast</name>
    <name type="synonym">Rhodotorula rubra</name>
    <dbReference type="NCBI Taxonomy" id="5537"/>
    <lineage>
        <taxon>Eukaryota</taxon>
        <taxon>Fungi</taxon>
        <taxon>Dikarya</taxon>
        <taxon>Basidiomycota</taxon>
        <taxon>Pucciniomycotina</taxon>
        <taxon>Microbotryomycetes</taxon>
        <taxon>Sporidiobolales</taxon>
        <taxon>Sporidiobolaceae</taxon>
        <taxon>Rhodotorula</taxon>
    </lineage>
</organism>
<dbReference type="SMART" id="SM00360">
    <property type="entry name" value="RRM"/>
    <property type="match status" value="1"/>
</dbReference>